<comment type="caution">
    <text evidence="1">The sequence shown here is derived from an EMBL/GenBank/DDBJ whole genome shotgun (WGS) entry which is preliminary data.</text>
</comment>
<protein>
    <submittedName>
        <fullName evidence="1">Uncharacterized protein</fullName>
    </submittedName>
</protein>
<sequence>MTTAASARISADEVNRVSSFIIIRLFWFLIPNHKFYEYTLISKQCDILNVFLMFLFNPCLM</sequence>
<reference evidence="1" key="1">
    <citation type="submission" date="2018-06" db="EMBL/GenBank/DDBJ databases">
        <authorList>
            <person name="Ashton P.M."/>
            <person name="Dallman T."/>
            <person name="Nair S."/>
            <person name="De Pinna E."/>
            <person name="Peters T."/>
            <person name="Grant K."/>
        </authorList>
    </citation>
    <scope>NUCLEOTIDE SEQUENCE [LARGE SCALE GENOMIC DNA]</scope>
    <source>
        <strain evidence="1">318584</strain>
    </source>
</reference>
<dbReference type="AlphaFoldDB" id="A0A5Y3X4T7"/>
<name>A0A5Y3X4T7_SALER</name>
<dbReference type="EMBL" id="AAIYKG010000002">
    <property type="protein sequence ID" value="ECJ4504649.1"/>
    <property type="molecule type" value="Genomic_DNA"/>
</dbReference>
<organism evidence="1">
    <name type="scientific">Salmonella enterica subsp. salamae</name>
    <dbReference type="NCBI Taxonomy" id="59202"/>
    <lineage>
        <taxon>Bacteria</taxon>
        <taxon>Pseudomonadati</taxon>
        <taxon>Pseudomonadota</taxon>
        <taxon>Gammaproteobacteria</taxon>
        <taxon>Enterobacterales</taxon>
        <taxon>Enterobacteriaceae</taxon>
        <taxon>Salmonella</taxon>
    </lineage>
</organism>
<evidence type="ECO:0000313" key="1">
    <source>
        <dbReference type="EMBL" id="ECJ4504649.1"/>
    </source>
</evidence>
<gene>
    <name evidence="1" type="ORF">DNU24_02650</name>
</gene>
<proteinExistence type="predicted"/>
<dbReference type="Proteomes" id="UP000839747">
    <property type="component" value="Unassembled WGS sequence"/>
</dbReference>
<accession>A0A5Y3X4T7</accession>